<dbReference type="STRING" id="296587.C1EBI8"/>
<dbReference type="GeneID" id="8246027"/>
<dbReference type="InterPro" id="IPR017938">
    <property type="entry name" value="Riboflavin_synthase-like_b-brl"/>
</dbReference>
<dbReference type="Pfam" id="PF00175">
    <property type="entry name" value="NAD_binding_1"/>
    <property type="match status" value="1"/>
</dbReference>
<dbReference type="PANTHER" id="PTHR47215">
    <property type="match status" value="1"/>
</dbReference>
<organism evidence="2 3">
    <name type="scientific">Micromonas commoda (strain RCC299 / NOUM17 / CCMP2709)</name>
    <name type="common">Picoplanktonic green alga</name>
    <dbReference type="NCBI Taxonomy" id="296587"/>
    <lineage>
        <taxon>Eukaryota</taxon>
        <taxon>Viridiplantae</taxon>
        <taxon>Chlorophyta</taxon>
        <taxon>Mamiellophyceae</taxon>
        <taxon>Mamiellales</taxon>
        <taxon>Mamiellaceae</taxon>
        <taxon>Micromonas</taxon>
    </lineage>
</organism>
<dbReference type="InterPro" id="IPR017927">
    <property type="entry name" value="FAD-bd_FR_type"/>
</dbReference>
<dbReference type="Gene3D" id="2.40.30.10">
    <property type="entry name" value="Translation factors"/>
    <property type="match status" value="1"/>
</dbReference>
<accession>C1EBI8</accession>
<dbReference type="InterPro" id="IPR001433">
    <property type="entry name" value="OxRdtase_FAD/NAD-bd"/>
</dbReference>
<proteinExistence type="predicted"/>
<dbReference type="InParanoid" id="C1EBI8"/>
<dbReference type="CDD" id="cd00322">
    <property type="entry name" value="FNR_like"/>
    <property type="match status" value="1"/>
</dbReference>
<reference evidence="2 3" key="1">
    <citation type="journal article" date="2009" name="Science">
        <title>Green evolution and dynamic adaptations revealed by genomes of the marine picoeukaryotes Micromonas.</title>
        <authorList>
            <person name="Worden A.Z."/>
            <person name="Lee J.H."/>
            <person name="Mock T."/>
            <person name="Rouze P."/>
            <person name="Simmons M.P."/>
            <person name="Aerts A.L."/>
            <person name="Allen A.E."/>
            <person name="Cuvelier M.L."/>
            <person name="Derelle E."/>
            <person name="Everett M.V."/>
            <person name="Foulon E."/>
            <person name="Grimwood J."/>
            <person name="Gundlach H."/>
            <person name="Henrissat B."/>
            <person name="Napoli C."/>
            <person name="McDonald S.M."/>
            <person name="Parker M.S."/>
            <person name="Rombauts S."/>
            <person name="Salamov A."/>
            <person name="Von Dassow P."/>
            <person name="Badger J.H."/>
            <person name="Coutinho P.M."/>
            <person name="Demir E."/>
            <person name="Dubchak I."/>
            <person name="Gentemann C."/>
            <person name="Eikrem W."/>
            <person name="Gready J.E."/>
            <person name="John U."/>
            <person name="Lanier W."/>
            <person name="Lindquist E.A."/>
            <person name="Lucas S."/>
            <person name="Mayer K.F."/>
            <person name="Moreau H."/>
            <person name="Not F."/>
            <person name="Otillar R."/>
            <person name="Panaud O."/>
            <person name="Pangilinan J."/>
            <person name="Paulsen I."/>
            <person name="Piegu B."/>
            <person name="Poliakov A."/>
            <person name="Robbens S."/>
            <person name="Schmutz J."/>
            <person name="Toulza E."/>
            <person name="Wyss T."/>
            <person name="Zelensky A."/>
            <person name="Zhou K."/>
            <person name="Armbrust E.V."/>
            <person name="Bhattacharya D."/>
            <person name="Goodenough U.W."/>
            <person name="Van de Peer Y."/>
            <person name="Grigoriev I.V."/>
        </authorList>
    </citation>
    <scope>NUCLEOTIDE SEQUENCE [LARGE SCALE GENOMIC DNA]</scope>
    <source>
        <strain evidence="3">RCC299 / NOUM17</strain>
    </source>
</reference>
<feature type="domain" description="FAD-binding FR-type" evidence="1">
    <location>
        <begin position="69"/>
        <end position="171"/>
    </location>
</feature>
<evidence type="ECO:0000313" key="3">
    <source>
        <dbReference type="Proteomes" id="UP000002009"/>
    </source>
</evidence>
<protein>
    <recommendedName>
        <fullName evidence="1">FAD-binding FR-type domain-containing protein</fullName>
    </recommendedName>
</protein>
<dbReference type="EMBL" id="CP001329">
    <property type="protein sequence ID" value="ACO65420.1"/>
    <property type="molecule type" value="Genomic_DNA"/>
</dbReference>
<gene>
    <name evidence="2" type="ORF">MICPUN_61087</name>
</gene>
<dbReference type="Gene3D" id="3.40.50.80">
    <property type="entry name" value="Nucleotide-binding domain of ferredoxin-NADP reductase (FNR) module"/>
    <property type="match status" value="1"/>
</dbReference>
<dbReference type="GO" id="GO:0016491">
    <property type="term" value="F:oxidoreductase activity"/>
    <property type="evidence" value="ECO:0007669"/>
    <property type="project" value="InterPro"/>
</dbReference>
<dbReference type="SUPFAM" id="SSF63380">
    <property type="entry name" value="Riboflavin synthase domain-like"/>
    <property type="match status" value="1"/>
</dbReference>
<sequence length="298" mass="31297">MAMSVATPTAHAAARHIPVAAARRLAASRSAAVAPLRRALLAPRSSRVQMPARHSRSNHGIVTAGWNDFTWGSGSVVTNEPAAPDGGLRSIVLKVDGEMAKGYAKPGQFCQLRAADDGKPAFIAIASPPDADAGTFELLVKRSDGTAGEICDMSPGDVVQMSPPMGPGFDMDKAPASECPNALLFATGSGISPIRALIRSGVLVGRNVTLYYGTASPTYTAFMDEFEDWEARGVRVRHVQSRVGGPPTYVQDALKEDAENIDGASTCAVLVGQKEMTTAVIEVLEGAGVAKERCIMNF</sequence>
<dbReference type="Proteomes" id="UP000002009">
    <property type="component" value="Chromosome 9"/>
</dbReference>
<dbReference type="FunCoup" id="C1EBI8">
    <property type="interactions" value="512"/>
</dbReference>
<evidence type="ECO:0000259" key="1">
    <source>
        <dbReference type="PROSITE" id="PS51384"/>
    </source>
</evidence>
<dbReference type="PANTHER" id="PTHR47215:SF1">
    <property type="entry name" value="F9L1.8 PROTEIN"/>
    <property type="match status" value="1"/>
</dbReference>
<dbReference type="SUPFAM" id="SSF52343">
    <property type="entry name" value="Ferredoxin reductase-like, C-terminal NADP-linked domain"/>
    <property type="match status" value="1"/>
</dbReference>
<keyword evidence="3" id="KW-1185">Reference proteome</keyword>
<dbReference type="RefSeq" id="XP_002504162.1">
    <property type="nucleotide sequence ID" value="XM_002504116.1"/>
</dbReference>
<dbReference type="PROSITE" id="PS51384">
    <property type="entry name" value="FAD_FR"/>
    <property type="match status" value="1"/>
</dbReference>
<dbReference type="AlphaFoldDB" id="C1EBI8"/>
<name>C1EBI8_MICCC</name>
<evidence type="ECO:0000313" key="2">
    <source>
        <dbReference type="EMBL" id="ACO65420.1"/>
    </source>
</evidence>
<dbReference type="KEGG" id="mis:MICPUN_61087"/>
<dbReference type="eggNOG" id="ENOG502QQ7C">
    <property type="taxonomic scope" value="Eukaryota"/>
</dbReference>
<dbReference type="OrthoDB" id="1856718at2759"/>
<dbReference type="InterPro" id="IPR039261">
    <property type="entry name" value="FNR_nucleotide-bd"/>
</dbReference>
<dbReference type="OMA" id="CLCDLRP"/>